<dbReference type="InterPro" id="IPR036890">
    <property type="entry name" value="HATPase_C_sf"/>
</dbReference>
<dbReference type="Gene3D" id="6.10.340.10">
    <property type="match status" value="1"/>
</dbReference>
<dbReference type="InterPro" id="IPR004358">
    <property type="entry name" value="Sig_transdc_His_kin-like_C"/>
</dbReference>
<comment type="function">
    <text evidence="12">May play the central regulatory role in sporulation. It may be an element of the effector pathway responsible for the activation of sporulation genes in response to nutritional stress. Spo0A may act in concert with spo0H (a sigma factor) to control the expression of some genes that are critical to the sporulation process.</text>
</comment>
<feature type="domain" description="Response regulatory" evidence="21">
    <location>
        <begin position="707"/>
        <end position="825"/>
    </location>
</feature>
<evidence type="ECO:0000313" key="24">
    <source>
        <dbReference type="EMBL" id="TGE38567.1"/>
    </source>
</evidence>
<evidence type="ECO:0000256" key="19">
    <source>
        <dbReference type="SAM" id="Phobius"/>
    </source>
</evidence>
<dbReference type="SUPFAM" id="SSF47226">
    <property type="entry name" value="Histidine-containing phosphotransfer domain, HPT domain"/>
    <property type="match status" value="1"/>
</dbReference>
<accession>A0A4Z0R959</accession>
<dbReference type="InterPro" id="IPR003661">
    <property type="entry name" value="HisK_dim/P_dom"/>
</dbReference>
<feature type="domain" description="Histidine kinase" evidence="20">
    <location>
        <begin position="461"/>
        <end position="674"/>
    </location>
</feature>
<evidence type="ECO:0000256" key="15">
    <source>
        <dbReference type="ARBA" id="ARBA00074306"/>
    </source>
</evidence>
<comment type="similarity">
    <text evidence="3">In the N-terminal section; belongs to the phytochrome family.</text>
</comment>
<dbReference type="InterPro" id="IPR003594">
    <property type="entry name" value="HATPase_dom"/>
</dbReference>
<sequence>MKKNSSLKSTMILNNIFIFIVPFLIFTYITVGLFNQRIEADIRYDNSIITTYINKQVDSFILNPINMMNQIRRRLLGNGFVEDSEINEYLNTITNIYPYFDTIQILDQNGVVENVAPFNENYLGTSMIHKEYFNNIDKTGMPVWSRVFISEQTNKPTVAISIYINGNILVAELNLSKITSITEGTHVGAVEHVSILDEQGMYLVDDNTDNVTQRRTYNNFPEIKNSINQGVPIEVVVNNEKIILYSTKINATGWYSVIALESDKVFEPIAKLKMIFLGLVLFIIISFVISTRNVLHITRALKRLIDKTKLISKGDYGSDVQYHGYKEFVELSGYFDTMKKNVSERETRIQLLNIELEEKVLKRTALLEETNAILEEEIFERQKVEEEINILNNELENKVETRTYQLEEINSSLEEEIADRQKAEEVLKDSESQLRKALEELTKAKDEAEYANKAKGQFLANMSHEIRTPMNGIIGMTDLTLLTDLKEEQREYLDIVKASTEALMSVLNDILDYSKIEAGKVCLKKLPFNLENIINEVINLFDIGAKQKGLCVKLEFDRRIPNVILGDSVRLRQVLSNLLGNGIKFTSNGEINIKVELEKQHDNMMKLLFSVSDTGIGIAENEIDRLFKRFSQVDDSNTRQFGGTGLGLAISKNLIEMMDGEMGVESKEGIGSRFFFTAVFGFQEKSMPVTKKDNHYSVQCTSAADKKVLLAEDDLISRKIVTILLKNKGFMVVAVENGKEAVSAYEKDKFDLILMDVNMPYLDGFSAAAQIRLREKNQSYYTPIIAMTAYALKGDREKCFEAGMDDYLSKPIDISRTMELIDKYVYGDKIESDELEKNNIFADAMFALIEATGFDQDISEELLNGFYEQAVRLVIGIKKYISESNLEGAGLLLHQLKGSAGNVRVNEIAKEALMAEEALQVMDYELLDSLLQRIEELLQGFLKSVGEGD</sequence>
<dbReference type="PROSITE" id="PS50110">
    <property type="entry name" value="RESPONSE_REGULATORY"/>
    <property type="match status" value="1"/>
</dbReference>
<dbReference type="Pfam" id="PF00512">
    <property type="entry name" value="HisKA"/>
    <property type="match status" value="1"/>
</dbReference>
<dbReference type="PROSITE" id="PS50885">
    <property type="entry name" value="HAMP"/>
    <property type="match status" value="1"/>
</dbReference>
<dbReference type="SMART" id="SM00387">
    <property type="entry name" value="HATPase_c"/>
    <property type="match status" value="1"/>
</dbReference>
<feature type="transmembrane region" description="Helical" evidence="19">
    <location>
        <begin position="274"/>
        <end position="295"/>
    </location>
</feature>
<dbReference type="CDD" id="cd17546">
    <property type="entry name" value="REC_hyHK_CKI1_RcsC-like"/>
    <property type="match status" value="1"/>
</dbReference>
<reference evidence="24 25" key="1">
    <citation type="submission" date="2019-03" db="EMBL/GenBank/DDBJ databases">
        <title>Draft Genome Sequence of Desulfosporosinus fructosivorans Strain 63.6F, Isolated from Marine Sediment in the Baltic Sea.</title>
        <authorList>
            <person name="Hausmann B."/>
            <person name="Vandieken V."/>
            <person name="Pjevac P."/>
            <person name="Schreck K."/>
            <person name="Herbold C.W."/>
            <person name="Loy A."/>
        </authorList>
    </citation>
    <scope>NUCLEOTIDE SEQUENCE [LARGE SCALE GENOMIC DNA]</scope>
    <source>
        <strain evidence="24 25">63.6F</strain>
    </source>
</reference>
<evidence type="ECO:0000256" key="5">
    <source>
        <dbReference type="ARBA" id="ARBA00018672"/>
    </source>
</evidence>
<dbReference type="PANTHER" id="PTHR45339">
    <property type="entry name" value="HYBRID SIGNAL TRANSDUCTION HISTIDINE KINASE J"/>
    <property type="match status" value="1"/>
</dbReference>
<keyword evidence="18" id="KW-0175">Coiled coil</keyword>
<keyword evidence="8" id="KW-0547">Nucleotide-binding</keyword>
<dbReference type="InterPro" id="IPR036097">
    <property type="entry name" value="HisK_dim/P_sf"/>
</dbReference>
<dbReference type="PRINTS" id="PR00344">
    <property type="entry name" value="BCTRLSENSOR"/>
</dbReference>
<dbReference type="CDD" id="cd18773">
    <property type="entry name" value="PDC1_HK_sensor"/>
    <property type="match status" value="1"/>
</dbReference>
<keyword evidence="25" id="KW-1185">Reference proteome</keyword>
<feature type="modified residue" description="4-aspartylphosphate" evidence="17">
    <location>
        <position position="756"/>
    </location>
</feature>
<comment type="subcellular location">
    <subcellularLocation>
        <location evidence="2">Membrane</location>
    </subcellularLocation>
</comment>
<proteinExistence type="inferred from homology"/>
<evidence type="ECO:0000256" key="9">
    <source>
        <dbReference type="ARBA" id="ARBA00022777"/>
    </source>
</evidence>
<dbReference type="SMART" id="SM00448">
    <property type="entry name" value="REC"/>
    <property type="match status" value="1"/>
</dbReference>
<evidence type="ECO:0000256" key="11">
    <source>
        <dbReference type="ARBA" id="ARBA00023012"/>
    </source>
</evidence>
<dbReference type="InterPro" id="IPR005467">
    <property type="entry name" value="His_kinase_dom"/>
</dbReference>
<comment type="catalytic activity">
    <reaction evidence="1">
        <text>ATP + protein L-histidine = ADP + protein N-phospho-L-histidine.</text>
        <dbReference type="EC" id="2.7.13.3"/>
    </reaction>
</comment>
<keyword evidence="10" id="KW-0067">ATP-binding</keyword>
<dbReference type="GO" id="GO:0005886">
    <property type="term" value="C:plasma membrane"/>
    <property type="evidence" value="ECO:0007669"/>
    <property type="project" value="UniProtKB-SubCell"/>
</dbReference>
<keyword evidence="19" id="KW-1133">Transmembrane helix</keyword>
<evidence type="ECO:0000259" key="20">
    <source>
        <dbReference type="PROSITE" id="PS50109"/>
    </source>
</evidence>
<dbReference type="InterPro" id="IPR003660">
    <property type="entry name" value="HAMP_dom"/>
</dbReference>
<feature type="transmembrane region" description="Helical" evidence="19">
    <location>
        <begin position="12"/>
        <end position="34"/>
    </location>
</feature>
<dbReference type="PROSITE" id="PS50109">
    <property type="entry name" value="HIS_KIN"/>
    <property type="match status" value="1"/>
</dbReference>
<dbReference type="FunFam" id="3.30.565.10:FF:000010">
    <property type="entry name" value="Sensor histidine kinase RcsC"/>
    <property type="match status" value="1"/>
</dbReference>
<dbReference type="InterPro" id="IPR008207">
    <property type="entry name" value="Sig_transdc_His_kin_Hpt_dom"/>
</dbReference>
<dbReference type="InterPro" id="IPR011006">
    <property type="entry name" value="CheY-like_superfamily"/>
</dbReference>
<evidence type="ECO:0000256" key="3">
    <source>
        <dbReference type="ARBA" id="ARBA00006402"/>
    </source>
</evidence>
<gene>
    <name evidence="24" type="ORF">E4K67_11630</name>
</gene>
<dbReference type="EC" id="2.7.13.3" evidence="4"/>
<dbReference type="PANTHER" id="PTHR45339:SF3">
    <property type="entry name" value="HISTIDINE KINASE"/>
    <property type="match status" value="1"/>
</dbReference>
<dbReference type="InterPro" id="IPR036641">
    <property type="entry name" value="HPT_dom_sf"/>
</dbReference>
<evidence type="ECO:0000256" key="10">
    <source>
        <dbReference type="ARBA" id="ARBA00022840"/>
    </source>
</evidence>
<dbReference type="CDD" id="cd16922">
    <property type="entry name" value="HATPase_EvgS-ArcB-TorS-like"/>
    <property type="match status" value="1"/>
</dbReference>
<dbReference type="GO" id="GO:0005524">
    <property type="term" value="F:ATP binding"/>
    <property type="evidence" value="ECO:0007669"/>
    <property type="project" value="UniProtKB-KW"/>
</dbReference>
<evidence type="ECO:0000259" key="21">
    <source>
        <dbReference type="PROSITE" id="PS50110"/>
    </source>
</evidence>
<dbReference type="Gene3D" id="3.40.50.2300">
    <property type="match status" value="1"/>
</dbReference>
<dbReference type="Gene3D" id="3.30.450.20">
    <property type="entry name" value="PAS domain"/>
    <property type="match status" value="1"/>
</dbReference>
<organism evidence="24 25">
    <name type="scientific">Desulfosporosinus fructosivorans</name>
    <dbReference type="NCBI Taxonomy" id="2018669"/>
    <lineage>
        <taxon>Bacteria</taxon>
        <taxon>Bacillati</taxon>
        <taxon>Bacillota</taxon>
        <taxon>Clostridia</taxon>
        <taxon>Eubacteriales</taxon>
        <taxon>Desulfitobacteriaceae</taxon>
        <taxon>Desulfosporosinus</taxon>
    </lineage>
</organism>
<evidence type="ECO:0000256" key="16">
    <source>
        <dbReference type="PROSITE-ProRule" id="PRU00110"/>
    </source>
</evidence>
<dbReference type="AlphaFoldDB" id="A0A4Z0R959"/>
<keyword evidence="9 24" id="KW-0418">Kinase</keyword>
<dbReference type="Pfam" id="PF02518">
    <property type="entry name" value="HATPase_c"/>
    <property type="match status" value="1"/>
</dbReference>
<feature type="domain" description="HPt" evidence="23">
    <location>
        <begin position="855"/>
        <end position="941"/>
    </location>
</feature>
<dbReference type="Proteomes" id="UP000298460">
    <property type="component" value="Unassembled WGS sequence"/>
</dbReference>
<evidence type="ECO:0000256" key="13">
    <source>
        <dbReference type="ARBA" id="ARBA00064003"/>
    </source>
</evidence>
<keyword evidence="6 17" id="KW-0597">Phosphoprotein</keyword>
<comment type="caution">
    <text evidence="24">The sequence shown here is derived from an EMBL/GenBank/DDBJ whole genome shotgun (WGS) entry which is preliminary data.</text>
</comment>
<dbReference type="PROSITE" id="PS50894">
    <property type="entry name" value="HPT"/>
    <property type="match status" value="1"/>
</dbReference>
<evidence type="ECO:0000256" key="14">
    <source>
        <dbReference type="ARBA" id="ARBA00068150"/>
    </source>
</evidence>
<dbReference type="InterPro" id="IPR001789">
    <property type="entry name" value="Sig_transdc_resp-reg_receiver"/>
</dbReference>
<evidence type="ECO:0000256" key="4">
    <source>
        <dbReference type="ARBA" id="ARBA00012438"/>
    </source>
</evidence>
<dbReference type="CDD" id="cd00082">
    <property type="entry name" value="HisKA"/>
    <property type="match status" value="1"/>
</dbReference>
<feature type="modified residue" description="Phosphohistidine" evidence="16">
    <location>
        <position position="894"/>
    </location>
</feature>
<comment type="subunit">
    <text evidence="13">At low DSF concentrations, interacts with RpfF.</text>
</comment>
<feature type="coiled-coil region" evidence="18">
    <location>
        <begin position="367"/>
        <end position="454"/>
    </location>
</feature>
<dbReference type="SUPFAM" id="SSF47384">
    <property type="entry name" value="Homodimeric domain of signal transducing histidine kinase"/>
    <property type="match status" value="1"/>
</dbReference>
<dbReference type="Gene3D" id="1.10.287.130">
    <property type="match status" value="1"/>
</dbReference>
<dbReference type="Gene3D" id="1.20.120.160">
    <property type="entry name" value="HPT domain"/>
    <property type="match status" value="1"/>
</dbReference>
<feature type="domain" description="HAMP" evidence="22">
    <location>
        <begin position="295"/>
        <end position="347"/>
    </location>
</feature>
<dbReference type="FunFam" id="1.10.287.130:FF:000002">
    <property type="entry name" value="Two-component osmosensing histidine kinase"/>
    <property type="match status" value="1"/>
</dbReference>
<evidence type="ECO:0000256" key="2">
    <source>
        <dbReference type="ARBA" id="ARBA00004370"/>
    </source>
</evidence>
<evidence type="ECO:0000256" key="1">
    <source>
        <dbReference type="ARBA" id="ARBA00000085"/>
    </source>
</evidence>
<name>A0A4Z0R959_9FIRM</name>
<dbReference type="OrthoDB" id="9809348at2"/>
<evidence type="ECO:0000256" key="12">
    <source>
        <dbReference type="ARBA" id="ARBA00024867"/>
    </source>
</evidence>
<dbReference type="GO" id="GO:0000155">
    <property type="term" value="F:phosphorelay sensor kinase activity"/>
    <property type="evidence" value="ECO:0007669"/>
    <property type="project" value="InterPro"/>
</dbReference>
<dbReference type="RefSeq" id="WP_135546743.1">
    <property type="nucleotide sequence ID" value="NZ_SPQQ01000003.1"/>
</dbReference>
<evidence type="ECO:0000256" key="7">
    <source>
        <dbReference type="ARBA" id="ARBA00022679"/>
    </source>
</evidence>
<evidence type="ECO:0000259" key="22">
    <source>
        <dbReference type="PROSITE" id="PS50885"/>
    </source>
</evidence>
<evidence type="ECO:0000256" key="18">
    <source>
        <dbReference type="SAM" id="Coils"/>
    </source>
</evidence>
<evidence type="ECO:0000256" key="6">
    <source>
        <dbReference type="ARBA" id="ARBA00022553"/>
    </source>
</evidence>
<dbReference type="EMBL" id="SPQQ01000003">
    <property type="protein sequence ID" value="TGE38567.1"/>
    <property type="molecule type" value="Genomic_DNA"/>
</dbReference>
<dbReference type="Gene3D" id="3.30.565.10">
    <property type="entry name" value="Histidine kinase-like ATPase, C-terminal domain"/>
    <property type="match status" value="1"/>
</dbReference>
<evidence type="ECO:0000259" key="23">
    <source>
        <dbReference type="PROSITE" id="PS50894"/>
    </source>
</evidence>
<evidence type="ECO:0000313" key="25">
    <source>
        <dbReference type="Proteomes" id="UP000298460"/>
    </source>
</evidence>
<evidence type="ECO:0000256" key="17">
    <source>
        <dbReference type="PROSITE-ProRule" id="PRU00169"/>
    </source>
</evidence>
<dbReference type="Pfam" id="PF01627">
    <property type="entry name" value="Hpt"/>
    <property type="match status" value="1"/>
</dbReference>
<evidence type="ECO:0000256" key="8">
    <source>
        <dbReference type="ARBA" id="ARBA00022741"/>
    </source>
</evidence>
<keyword evidence="19" id="KW-0812">Transmembrane</keyword>
<keyword evidence="11" id="KW-0902">Two-component regulatory system</keyword>
<dbReference type="Pfam" id="PF00072">
    <property type="entry name" value="Response_reg"/>
    <property type="match status" value="1"/>
</dbReference>
<dbReference type="SMART" id="SM00388">
    <property type="entry name" value="HisKA"/>
    <property type="match status" value="1"/>
</dbReference>
<keyword evidence="7" id="KW-0808">Transferase</keyword>
<dbReference type="SUPFAM" id="SSF52172">
    <property type="entry name" value="CheY-like"/>
    <property type="match status" value="1"/>
</dbReference>
<protein>
    <recommendedName>
        <fullName evidence="15">Circadian input-output histidine kinase CikA</fullName>
        <ecNumber evidence="4">2.7.13.3</ecNumber>
    </recommendedName>
    <alternativeName>
        <fullName evidence="14">Sensory/regulatory protein RpfC</fullName>
    </alternativeName>
    <alternativeName>
        <fullName evidence="5">Stage 0 sporulation protein A homolog</fullName>
    </alternativeName>
</protein>
<dbReference type="SUPFAM" id="SSF55874">
    <property type="entry name" value="ATPase domain of HSP90 chaperone/DNA topoisomerase II/histidine kinase"/>
    <property type="match status" value="1"/>
</dbReference>
<keyword evidence="19" id="KW-0472">Membrane</keyword>